<protein>
    <recommendedName>
        <fullName evidence="3">DUF488 domain-containing protein</fullName>
    </recommendedName>
</protein>
<dbReference type="InterPro" id="IPR007438">
    <property type="entry name" value="DUF488"/>
</dbReference>
<dbReference type="Pfam" id="PF04343">
    <property type="entry name" value="DUF488"/>
    <property type="match status" value="1"/>
</dbReference>
<dbReference type="Proteomes" id="UP000286862">
    <property type="component" value="Unassembled WGS sequence"/>
</dbReference>
<sequence>MRSVVKKETVPVRYPKYYRQRYIMTLLQNLENGVTGAEFQKVLFLSQRETEISYYDFISSGRGFHSFQAVNDLEVLHESGWLEIEGNYIRVLRNLPYEKGLKQAEALKLLFFAKGKKKCPEQQLMFSSSVKQQGEQPAVEGSVLFTIGYEGISFEQYVNRLMHQEIRLLCDVRMNPISRKFGFSKGRLSELLPTVGIEYLHIPELGITSGKRKHLHTAADYQHLFADYRKNLSKKKKHLFRLTELMGQYGRLALTCFERKPTLCHRHCISDHLEKKSNLKVVHL</sequence>
<name>A0A444J788_9BACT</name>
<dbReference type="EMBL" id="MTKQ01000045">
    <property type="protein sequence ID" value="RWX48899.1"/>
    <property type="molecule type" value="Genomic_DNA"/>
</dbReference>
<dbReference type="AlphaFoldDB" id="A0A444J788"/>
<dbReference type="PANTHER" id="PTHR39337:SF1">
    <property type="entry name" value="BLR5642 PROTEIN"/>
    <property type="match status" value="1"/>
</dbReference>
<accession>A0A444J788</accession>
<organism evidence="1 2">
    <name type="scientific">Candidatus Electrothrix marina</name>
    <dbReference type="NCBI Taxonomy" id="1859130"/>
    <lineage>
        <taxon>Bacteria</taxon>
        <taxon>Pseudomonadati</taxon>
        <taxon>Thermodesulfobacteriota</taxon>
        <taxon>Desulfobulbia</taxon>
        <taxon>Desulfobulbales</taxon>
        <taxon>Desulfobulbaceae</taxon>
        <taxon>Candidatus Electrothrix</taxon>
    </lineage>
</organism>
<proteinExistence type="predicted"/>
<evidence type="ECO:0000313" key="2">
    <source>
        <dbReference type="Proteomes" id="UP000286862"/>
    </source>
</evidence>
<comment type="caution">
    <text evidence="1">The sequence shown here is derived from an EMBL/GenBank/DDBJ whole genome shotgun (WGS) entry which is preliminary data.</text>
</comment>
<evidence type="ECO:0008006" key="3">
    <source>
        <dbReference type="Google" id="ProtNLM"/>
    </source>
</evidence>
<reference evidence="1 2" key="1">
    <citation type="submission" date="2017-01" db="EMBL/GenBank/DDBJ databases">
        <title>The cable genome- insights into the physiology and evolution of filamentous bacteria capable of sulfide oxidation via long distance electron transfer.</title>
        <authorList>
            <person name="Schreiber L."/>
            <person name="Bjerg J.T."/>
            <person name="Boggild A."/>
            <person name="Van De Vossenberg J."/>
            <person name="Meysman F."/>
            <person name="Nielsen L.P."/>
            <person name="Schramm A."/>
            <person name="Kjeldsen K.U."/>
        </authorList>
    </citation>
    <scope>NUCLEOTIDE SEQUENCE [LARGE SCALE GENOMIC DNA]</scope>
    <source>
        <strain evidence="1">A2</strain>
    </source>
</reference>
<dbReference type="PANTHER" id="PTHR39337">
    <property type="entry name" value="BLR5642 PROTEIN"/>
    <property type="match status" value="1"/>
</dbReference>
<gene>
    <name evidence="1" type="ORF">VT99_10454</name>
</gene>
<evidence type="ECO:0000313" key="1">
    <source>
        <dbReference type="EMBL" id="RWX48899.1"/>
    </source>
</evidence>